<protein>
    <submittedName>
        <fullName evidence="3">Uncharacterized protein</fullName>
    </submittedName>
</protein>
<dbReference type="VEuPathDB" id="CryptoDB:Chro.40397"/>
<feature type="transmembrane region" description="Helical" evidence="1">
    <location>
        <begin position="334"/>
        <end position="360"/>
    </location>
</feature>
<dbReference type="EMBL" id="LN877950">
    <property type="protein sequence ID" value="CUV05781.1"/>
    <property type="molecule type" value="Genomic_DNA"/>
</dbReference>
<evidence type="ECO:0000313" key="5">
    <source>
        <dbReference type="Proteomes" id="UP001429100"/>
    </source>
</evidence>
<evidence type="ECO:0000313" key="4">
    <source>
        <dbReference type="EMBL" id="PPS96285.1"/>
    </source>
</evidence>
<name>A0A0S4TEH6_CRYHO</name>
<sequence>MVKNHSIVLIFLTLILLLTLDNGIIGVFGKKKSKYKIDNPELGPESNLDRSKRLREEIFEPSEFGIIKSDRLQIIESEYGSIAQLPIRGHQSFDTSKIRSQSILSDHNNGIELIKPYEGVYVDYNLTSFSNFISRIVEMDLEMHLTFKEVTDRKLSIRREREVLSHLNTQSNIKNFREQRYEKLNSIEFHNISFLFLAGYFKNENKSSGYGNSLQDFVLVFKDSITLSRQNANQYYAKYGITTFKDRLTAVMNSEESMSVKHRDLFSDGKINVDHHKLSFLYLPHNETQLYFSMDGTQRLILPKLHIKAIQTHQEADDTPELPSKDEDSNSKKVVIITFLIFTMFTSFIILFYIIITWYFRGIQKHS</sequence>
<reference evidence="4 5" key="3">
    <citation type="submission" date="2017-10" db="EMBL/GenBank/DDBJ databases">
        <title>Consistent, comparative and evidence-based genome annotation and re-annotation for the closely-related species, Cryptosporidium parvum, C. hominis and C. tyzzeri.</title>
        <authorList>
            <person name="Baptista R.P."/>
            <person name="Li Y."/>
            <person name="Sateriale A."/>
            <person name="Striepen B."/>
            <person name="Kissinger J.C."/>
        </authorList>
    </citation>
    <scope>NUCLEOTIDE SEQUENCE [LARGE SCALE GENOMIC DNA]</scope>
    <source>
        <strain evidence="4">30976</strain>
    </source>
</reference>
<evidence type="ECO:0000313" key="3">
    <source>
        <dbReference type="EMBL" id="CUV05781.1"/>
    </source>
</evidence>
<organism evidence="3">
    <name type="scientific">Cryptosporidium hominis</name>
    <dbReference type="NCBI Taxonomy" id="237895"/>
    <lineage>
        <taxon>Eukaryota</taxon>
        <taxon>Sar</taxon>
        <taxon>Alveolata</taxon>
        <taxon>Apicomplexa</taxon>
        <taxon>Conoidasida</taxon>
        <taxon>Coccidia</taxon>
        <taxon>Eucoccidiorida</taxon>
        <taxon>Eimeriorina</taxon>
        <taxon>Cryptosporidiidae</taxon>
        <taxon>Cryptosporidium</taxon>
    </lineage>
</organism>
<keyword evidence="1" id="KW-0812">Transmembrane</keyword>
<keyword evidence="5" id="KW-1185">Reference proteome</keyword>
<dbReference type="AlphaFoldDB" id="A0A0S4TEH6"/>
<dbReference type="Proteomes" id="UP000199752">
    <property type="component" value="Chromosome 4"/>
</dbReference>
<evidence type="ECO:0000256" key="1">
    <source>
        <dbReference type="SAM" id="Phobius"/>
    </source>
</evidence>
<dbReference type="VEuPathDB" id="CryptoDB:CHUDEA4_3480"/>
<evidence type="ECO:0000256" key="2">
    <source>
        <dbReference type="SAM" id="SignalP"/>
    </source>
</evidence>
<reference evidence="4 5" key="1">
    <citation type="submission" date="2014-11" db="EMBL/GenBank/DDBJ databases">
        <title>Comparative genomic analysis of Cryptosporidium hominis reveals occurrence of genetic recombination in virulent subtypes.</title>
        <authorList>
            <person name="Guo Y."/>
            <person name="Tang K."/>
            <person name="Frace M."/>
            <person name="Li N."/>
            <person name="Roellig D.M."/>
            <person name="Sammons S."/>
            <person name="Knipe K."/>
            <person name="Rowe L."/>
            <person name="Feng Y."/>
            <person name="Xiao L."/>
        </authorList>
    </citation>
    <scope>NUCLEOTIDE SEQUENCE [LARGE SCALE GENOMIC DNA]</scope>
    <source>
        <strain evidence="4">30976</strain>
    </source>
</reference>
<keyword evidence="1" id="KW-0472">Membrane</keyword>
<feature type="chain" id="PRO_5006627641" evidence="2">
    <location>
        <begin position="24"/>
        <end position="367"/>
    </location>
</feature>
<keyword evidence="1" id="KW-1133">Transmembrane helix</keyword>
<dbReference type="Proteomes" id="UP001429100">
    <property type="component" value="Unassembled WGS sequence"/>
</dbReference>
<dbReference type="VEuPathDB" id="CryptoDB:ChTU502y2012_408g0205"/>
<dbReference type="VEuPathDB" id="CryptoDB:GY17_00001824"/>
<keyword evidence="2" id="KW-0732">Signal</keyword>
<gene>
    <name evidence="3" type="ORF">CHUDEA4_3480</name>
    <name evidence="4" type="ORF">GY17_00001824</name>
</gene>
<accession>A0A0S4TEH6</accession>
<proteinExistence type="predicted"/>
<reference evidence="3" key="2">
    <citation type="submission" date="2015-08" db="EMBL/GenBank/DDBJ databases">
        <authorList>
            <person name="Babu N.S."/>
            <person name="Beckwith C.J."/>
            <person name="Beseler K.G."/>
            <person name="Brison A."/>
            <person name="Carone J.V."/>
            <person name="Caskin T.P."/>
            <person name="Diamond M."/>
            <person name="Durham M.E."/>
            <person name="Foxe J.M."/>
            <person name="Go M."/>
            <person name="Henderson B.A."/>
            <person name="Jones I.B."/>
            <person name="McGettigan J.A."/>
            <person name="Micheletti S.J."/>
            <person name="Nasrallah M.E."/>
            <person name="Ortiz D."/>
            <person name="Piller C.R."/>
            <person name="Privatt S.R."/>
            <person name="Schneider S.L."/>
            <person name="Sharp S."/>
            <person name="Smith T.C."/>
            <person name="Stanton J.D."/>
            <person name="Ullery H.E."/>
            <person name="Wilson R.J."/>
            <person name="Serrano M.G."/>
            <person name="Buck G."/>
            <person name="Lee V."/>
            <person name="Wang Y."/>
            <person name="Carvalho R."/>
            <person name="Voegtly L."/>
            <person name="Shi R."/>
            <person name="Duckworth R."/>
            <person name="Johnson A."/>
            <person name="Loviza R."/>
            <person name="Walstead R."/>
            <person name="Shah Z."/>
            <person name="Kiflezghi M."/>
            <person name="Wade K."/>
            <person name="Ball S.L."/>
            <person name="Bradley K.W."/>
            <person name="Asai D.J."/>
            <person name="Bowman C.A."/>
            <person name="Russell D.A."/>
            <person name="Pope W.H."/>
            <person name="Jacobs-Sera D."/>
            <person name="Hendrix R.W."/>
            <person name="Hatfull G.F."/>
        </authorList>
    </citation>
    <scope>NUCLEOTIDE SEQUENCE [LARGE SCALE GENOMIC DNA]</scope>
</reference>
<feature type="signal peptide" evidence="2">
    <location>
        <begin position="1"/>
        <end position="23"/>
    </location>
</feature>
<dbReference type="EMBL" id="JTAI01000020">
    <property type="protein sequence ID" value="PPS96285.1"/>
    <property type="molecule type" value="Genomic_DNA"/>
</dbReference>